<protein>
    <submittedName>
        <fullName evidence="1">Uncharacterized protein</fullName>
    </submittedName>
</protein>
<name>A0A9W8TYW0_9AGAR</name>
<gene>
    <name evidence="1" type="ORF">DFH05DRAFT_1605013</name>
</gene>
<accession>A0A9W8TYW0</accession>
<dbReference type="EMBL" id="JANVFU010000004">
    <property type="protein sequence ID" value="KAJ3746060.1"/>
    <property type="molecule type" value="Genomic_DNA"/>
</dbReference>
<keyword evidence="2" id="KW-1185">Reference proteome</keyword>
<evidence type="ECO:0000313" key="1">
    <source>
        <dbReference type="EMBL" id="KAJ3746060.1"/>
    </source>
</evidence>
<evidence type="ECO:0000313" key="2">
    <source>
        <dbReference type="Proteomes" id="UP001142393"/>
    </source>
</evidence>
<dbReference type="Proteomes" id="UP001142393">
    <property type="component" value="Unassembled WGS sequence"/>
</dbReference>
<comment type="caution">
    <text evidence="1">The sequence shown here is derived from an EMBL/GenBank/DDBJ whole genome shotgun (WGS) entry which is preliminary data.</text>
</comment>
<reference evidence="1 2" key="1">
    <citation type="journal article" date="2023" name="Proc. Natl. Acad. Sci. U.S.A.">
        <title>A global phylogenomic analysis of the shiitake genus Lentinula.</title>
        <authorList>
            <person name="Sierra-Patev S."/>
            <person name="Min B."/>
            <person name="Naranjo-Ortiz M."/>
            <person name="Looney B."/>
            <person name="Konkel Z."/>
            <person name="Slot J.C."/>
            <person name="Sakamoto Y."/>
            <person name="Steenwyk J.L."/>
            <person name="Rokas A."/>
            <person name="Carro J."/>
            <person name="Camarero S."/>
            <person name="Ferreira P."/>
            <person name="Molpeceres G."/>
            <person name="Ruiz-Duenas F.J."/>
            <person name="Serrano A."/>
            <person name="Henrissat B."/>
            <person name="Drula E."/>
            <person name="Hughes K.W."/>
            <person name="Mata J.L."/>
            <person name="Ishikawa N.K."/>
            <person name="Vargas-Isla R."/>
            <person name="Ushijima S."/>
            <person name="Smith C.A."/>
            <person name="Donoghue J."/>
            <person name="Ahrendt S."/>
            <person name="Andreopoulos W."/>
            <person name="He G."/>
            <person name="LaButti K."/>
            <person name="Lipzen A."/>
            <person name="Ng V."/>
            <person name="Riley R."/>
            <person name="Sandor L."/>
            <person name="Barry K."/>
            <person name="Martinez A.T."/>
            <person name="Xiao Y."/>
            <person name="Gibbons J.G."/>
            <person name="Terashima K."/>
            <person name="Grigoriev I.V."/>
            <person name="Hibbett D."/>
        </authorList>
    </citation>
    <scope>NUCLEOTIDE SEQUENCE [LARGE SCALE GENOMIC DNA]</scope>
    <source>
        <strain evidence="1 2">TFB7810</strain>
    </source>
</reference>
<organism evidence="1 2">
    <name type="scientific">Lentinula detonsa</name>
    <dbReference type="NCBI Taxonomy" id="2804962"/>
    <lineage>
        <taxon>Eukaryota</taxon>
        <taxon>Fungi</taxon>
        <taxon>Dikarya</taxon>
        <taxon>Basidiomycota</taxon>
        <taxon>Agaricomycotina</taxon>
        <taxon>Agaricomycetes</taxon>
        <taxon>Agaricomycetidae</taxon>
        <taxon>Agaricales</taxon>
        <taxon>Marasmiineae</taxon>
        <taxon>Omphalotaceae</taxon>
        <taxon>Lentinula</taxon>
    </lineage>
</organism>
<dbReference type="AlphaFoldDB" id="A0A9W8TYW0"/>
<proteinExistence type="predicted"/>
<sequence length="224" mass="25340">MKIQTKQGAPLCWREESIEDTTFVNTVKKGFLDMEIVGKKMLGCSIIFLGNEKRWLWKNITLVDIRPSCFLLSDNEVSVSTHIENKLTLTWMQFDGRRGHGMGGASSLRCRMQMCWSSTSHDETIFGRVKFDFGNGIVRAPDEAWQGLLPDIFPHHFVSVEIPNRPLEDGLVRRVGIREGDQYWEIAKGDRAAFGGPAKHTNGIFGSSVQFLEVQNWNAGLRHG</sequence>